<dbReference type="Gene3D" id="3.80.10.10">
    <property type="entry name" value="Ribonuclease Inhibitor"/>
    <property type="match status" value="1"/>
</dbReference>
<keyword evidence="2" id="KW-1185">Reference proteome</keyword>
<sequence length="288" mass="32451">MAELGGAVFSDNPLVPIDGEPKIDAHEDLLCRQILDDWVLPEEVVLGIFYFYKLDCHCPRTAWEWGKQWPKLAQVCRQWRTVIFASQRRLDLRLLCTQKSVPETLELWPAIPISMRPDRMMSPFPDDDISALRQHDRFCEISLRVHGPLFERICQIMQGPFPLLEELSLCSTEETVRVLPSTFLGGSAPRLRVLSLSGIVFPELPRLLSSASDLVHLYLQQRVSSIEYISPEALVSGLSASTRLKYLSVYFARAKSRSNTRDTVPTTVGIPLSSPHLQILGSAAHASI</sequence>
<dbReference type="Proteomes" id="UP001201163">
    <property type="component" value="Unassembled WGS sequence"/>
</dbReference>
<evidence type="ECO:0000313" key="1">
    <source>
        <dbReference type="EMBL" id="KAH8992400.1"/>
    </source>
</evidence>
<name>A0AAD4LM82_9AGAM</name>
<protein>
    <recommendedName>
        <fullName evidence="3">F-box domain-containing protein</fullName>
    </recommendedName>
</protein>
<organism evidence="1 2">
    <name type="scientific">Lactarius akahatsu</name>
    <dbReference type="NCBI Taxonomy" id="416441"/>
    <lineage>
        <taxon>Eukaryota</taxon>
        <taxon>Fungi</taxon>
        <taxon>Dikarya</taxon>
        <taxon>Basidiomycota</taxon>
        <taxon>Agaricomycotina</taxon>
        <taxon>Agaricomycetes</taxon>
        <taxon>Russulales</taxon>
        <taxon>Russulaceae</taxon>
        <taxon>Lactarius</taxon>
    </lineage>
</organism>
<dbReference type="InterPro" id="IPR032675">
    <property type="entry name" value="LRR_dom_sf"/>
</dbReference>
<evidence type="ECO:0008006" key="3">
    <source>
        <dbReference type="Google" id="ProtNLM"/>
    </source>
</evidence>
<evidence type="ECO:0000313" key="2">
    <source>
        <dbReference type="Proteomes" id="UP001201163"/>
    </source>
</evidence>
<dbReference type="SUPFAM" id="SSF52047">
    <property type="entry name" value="RNI-like"/>
    <property type="match status" value="1"/>
</dbReference>
<comment type="caution">
    <text evidence="1">The sequence shown here is derived from an EMBL/GenBank/DDBJ whole genome shotgun (WGS) entry which is preliminary data.</text>
</comment>
<dbReference type="EMBL" id="JAKELL010000022">
    <property type="protein sequence ID" value="KAH8992400.1"/>
    <property type="molecule type" value="Genomic_DNA"/>
</dbReference>
<accession>A0AAD4LM82</accession>
<gene>
    <name evidence="1" type="ORF">EDB92DRAFT_566023</name>
</gene>
<dbReference type="AlphaFoldDB" id="A0AAD4LM82"/>
<reference evidence="1" key="1">
    <citation type="submission" date="2022-01" db="EMBL/GenBank/DDBJ databases">
        <title>Comparative genomics reveals a dynamic genome evolution in the ectomycorrhizal milk-cap (Lactarius) mushrooms.</title>
        <authorList>
            <consortium name="DOE Joint Genome Institute"/>
            <person name="Lebreton A."/>
            <person name="Tang N."/>
            <person name="Kuo A."/>
            <person name="LaButti K."/>
            <person name="Drula E."/>
            <person name="Barry K."/>
            <person name="Clum A."/>
            <person name="Lipzen A."/>
            <person name="Mousain D."/>
            <person name="Ng V."/>
            <person name="Wang R."/>
            <person name="Wang X."/>
            <person name="Dai Y."/>
            <person name="Henrissat B."/>
            <person name="Grigoriev I.V."/>
            <person name="Guerin-Laguette A."/>
            <person name="Yu F."/>
            <person name="Martin F.M."/>
        </authorList>
    </citation>
    <scope>NUCLEOTIDE SEQUENCE</scope>
    <source>
        <strain evidence="1">QP</strain>
    </source>
</reference>
<proteinExistence type="predicted"/>